<dbReference type="OrthoDB" id="726732at2759"/>
<keyword evidence="6" id="KW-0472">Membrane</keyword>
<evidence type="ECO:0008006" key="14">
    <source>
        <dbReference type="Google" id="ProtNLM"/>
    </source>
</evidence>
<comment type="caution">
    <text evidence="12">The sequence shown here is derived from an EMBL/GenBank/DDBJ whole genome shotgun (WGS) entry which is preliminary data.</text>
</comment>
<dbReference type="GO" id="GO:0004566">
    <property type="term" value="F:beta-glucuronidase activity"/>
    <property type="evidence" value="ECO:0007669"/>
    <property type="project" value="TreeGrafter"/>
</dbReference>
<dbReference type="EMBL" id="JACGCM010000338">
    <property type="protein sequence ID" value="KAF6173515.1"/>
    <property type="molecule type" value="Genomic_DNA"/>
</dbReference>
<evidence type="ECO:0000313" key="12">
    <source>
        <dbReference type="EMBL" id="KAF6173515.1"/>
    </source>
</evidence>
<dbReference type="Gene3D" id="3.20.20.80">
    <property type="entry name" value="Glycosidases"/>
    <property type="match status" value="1"/>
</dbReference>
<proteinExistence type="inferred from homology"/>
<evidence type="ECO:0000256" key="5">
    <source>
        <dbReference type="ARBA" id="ARBA00022801"/>
    </source>
</evidence>
<evidence type="ECO:0000256" key="7">
    <source>
        <dbReference type="ARBA" id="ARBA00023180"/>
    </source>
</evidence>
<evidence type="ECO:0000256" key="9">
    <source>
        <dbReference type="ARBA" id="ARBA00023765"/>
    </source>
</evidence>
<evidence type="ECO:0000256" key="2">
    <source>
        <dbReference type="ARBA" id="ARBA00009800"/>
    </source>
</evidence>
<protein>
    <recommendedName>
        <fullName evidence="14">Heparanase-like protein 2</fullName>
    </recommendedName>
</protein>
<comment type="subcellular location">
    <subcellularLocation>
        <location evidence="9">Lysosome membrane</location>
        <topology evidence="9">Peripheral membrane protein</topology>
    </subcellularLocation>
    <subcellularLocation>
        <location evidence="1">Secreted</location>
    </subcellularLocation>
</comment>
<dbReference type="GO" id="GO:0009505">
    <property type="term" value="C:plant-type cell wall"/>
    <property type="evidence" value="ECO:0007669"/>
    <property type="project" value="TreeGrafter"/>
</dbReference>
<dbReference type="GO" id="GO:0005765">
    <property type="term" value="C:lysosomal membrane"/>
    <property type="evidence" value="ECO:0007669"/>
    <property type="project" value="UniProtKB-SubCell"/>
</dbReference>
<sequence length="518" mass="57141">MGVRILVLSLVVFSELFQTLAEDVIVKVEGMASIATTDDNFVCATLDWWPSGKCNYGQCPWEKAGILNLDLNNTILFNAIKAFSSLRIRIGGSLQDQVLYNVGNAVKKCPHFKNSTDGLFGFSKVSLFHLVSSMLTSKENTRAVTTFGLNALFGRKKISDDGLYGGNWNSKNARDFIQYSIAKGYTIDSWEFGNELCGTGVAARVEAKQYGLDSIVLKGLLNELYQNSTTKPKLVAPGGFYEKKWFSDFLQASGPNVIDGITHHIYNLGAGVDPNLIYKIQDPLYLDQIAQTYKDLETTLKSFGPWSSAWVGESGGAYNSGGKDVSHTFVDGFWYLDQLGMTSSFNHKVFCRQTLIGGNYGLLNTTSFIPNPDYYGALLWHRLMGKNVLSTTHTGSPYLRAYSHCSRNKPGITLLLINMSNSTSFKVSVVGDENLTPIIQEYQMTQGVQSREEYHLTPKDGNIQSDVVLLNNSPLVLTETLDIPVLNPTLTDPLSPISIRPDSIVFASLRDFHAPACA</sequence>
<reference evidence="12 13" key="1">
    <citation type="journal article" date="2020" name="IScience">
        <title>Genome Sequencing of the Endangered Kingdonia uniflora (Circaeasteraceae, Ranunculales) Reveals Potential Mechanisms of Evolutionary Specialization.</title>
        <authorList>
            <person name="Sun Y."/>
            <person name="Deng T."/>
            <person name="Zhang A."/>
            <person name="Moore M.J."/>
            <person name="Landis J.B."/>
            <person name="Lin N."/>
            <person name="Zhang H."/>
            <person name="Zhang X."/>
            <person name="Huang J."/>
            <person name="Zhang X."/>
            <person name="Sun H."/>
            <person name="Wang H."/>
        </authorList>
    </citation>
    <scope>NUCLEOTIDE SEQUENCE [LARGE SCALE GENOMIC DNA]</scope>
    <source>
        <strain evidence="12">TB1705</strain>
        <tissue evidence="12">Leaf</tissue>
    </source>
</reference>
<keyword evidence="5" id="KW-0378">Hydrolase</keyword>
<dbReference type="InterPro" id="IPR005199">
    <property type="entry name" value="Glyco_hydro_79"/>
</dbReference>
<dbReference type="FunFam" id="3.20.20.80:FF:000023">
    <property type="entry name" value="heparanase-like protein 3"/>
    <property type="match status" value="1"/>
</dbReference>
<keyword evidence="7" id="KW-0325">Glycoprotein</keyword>
<keyword evidence="3" id="KW-0964">Secreted</keyword>
<dbReference type="SUPFAM" id="SSF51445">
    <property type="entry name" value="(Trans)glycosidases"/>
    <property type="match status" value="1"/>
</dbReference>
<comment type="function">
    <text evidence="10">Endoglycosidase which is a cell surface and extracellular matrix-degrading enzyme. Cleaves heparan sulfate proteoglycans (HSPGs) into heparan sulfate side chains and core proteoglycans.</text>
</comment>
<keyword evidence="4 11" id="KW-0732">Signal</keyword>
<evidence type="ECO:0000313" key="13">
    <source>
        <dbReference type="Proteomes" id="UP000541444"/>
    </source>
</evidence>
<evidence type="ECO:0000256" key="11">
    <source>
        <dbReference type="SAM" id="SignalP"/>
    </source>
</evidence>
<organism evidence="12 13">
    <name type="scientific">Kingdonia uniflora</name>
    <dbReference type="NCBI Taxonomy" id="39325"/>
    <lineage>
        <taxon>Eukaryota</taxon>
        <taxon>Viridiplantae</taxon>
        <taxon>Streptophyta</taxon>
        <taxon>Embryophyta</taxon>
        <taxon>Tracheophyta</taxon>
        <taxon>Spermatophyta</taxon>
        <taxon>Magnoliopsida</taxon>
        <taxon>Ranunculales</taxon>
        <taxon>Circaeasteraceae</taxon>
        <taxon>Kingdonia</taxon>
    </lineage>
</organism>
<feature type="signal peptide" evidence="11">
    <location>
        <begin position="1"/>
        <end position="21"/>
    </location>
</feature>
<evidence type="ECO:0000256" key="6">
    <source>
        <dbReference type="ARBA" id="ARBA00023136"/>
    </source>
</evidence>
<dbReference type="InterPro" id="IPR017853">
    <property type="entry name" value="GH"/>
</dbReference>
<evidence type="ECO:0000256" key="4">
    <source>
        <dbReference type="ARBA" id="ARBA00022729"/>
    </source>
</evidence>
<keyword evidence="13" id="KW-1185">Reference proteome</keyword>
<accession>A0A7J7P256</accession>
<dbReference type="AlphaFoldDB" id="A0A7J7P256"/>
<dbReference type="PANTHER" id="PTHR14363">
    <property type="entry name" value="HEPARANASE-RELATED"/>
    <property type="match status" value="1"/>
</dbReference>
<evidence type="ECO:0000256" key="8">
    <source>
        <dbReference type="ARBA" id="ARBA00023228"/>
    </source>
</evidence>
<keyword evidence="8" id="KW-0458">Lysosome</keyword>
<evidence type="ECO:0000256" key="10">
    <source>
        <dbReference type="ARBA" id="ARBA00055929"/>
    </source>
</evidence>
<feature type="chain" id="PRO_5029622457" description="Heparanase-like protein 2" evidence="11">
    <location>
        <begin position="22"/>
        <end position="518"/>
    </location>
</feature>
<evidence type="ECO:0000256" key="3">
    <source>
        <dbReference type="ARBA" id="ARBA00022525"/>
    </source>
</evidence>
<dbReference type="Pfam" id="PF03662">
    <property type="entry name" value="Glyco_hydro_79n"/>
    <property type="match status" value="1"/>
</dbReference>
<dbReference type="Proteomes" id="UP000541444">
    <property type="component" value="Unassembled WGS sequence"/>
</dbReference>
<dbReference type="GO" id="GO:0005576">
    <property type="term" value="C:extracellular region"/>
    <property type="evidence" value="ECO:0007669"/>
    <property type="project" value="UniProtKB-SubCell"/>
</dbReference>
<evidence type="ECO:0000256" key="1">
    <source>
        <dbReference type="ARBA" id="ARBA00004613"/>
    </source>
</evidence>
<name>A0A7J7P256_9MAGN</name>
<dbReference type="PANTHER" id="PTHR14363:SF13">
    <property type="entry name" value="OS07G0598400 PROTEIN"/>
    <property type="match status" value="1"/>
</dbReference>
<comment type="similarity">
    <text evidence="2">Belongs to the glycosyl hydrolase 79 family.</text>
</comment>
<gene>
    <name evidence="12" type="ORF">GIB67_042645</name>
</gene>